<reference evidence="1" key="2">
    <citation type="journal article" date="2015" name="Fish Shellfish Immunol.">
        <title>Early steps in the European eel (Anguilla anguilla)-Vibrio vulnificus interaction in the gills: Role of the RtxA13 toxin.</title>
        <authorList>
            <person name="Callol A."/>
            <person name="Pajuelo D."/>
            <person name="Ebbesson L."/>
            <person name="Teles M."/>
            <person name="MacKenzie S."/>
            <person name="Amaro C."/>
        </authorList>
    </citation>
    <scope>NUCLEOTIDE SEQUENCE</scope>
</reference>
<accession>A0A0E9SN40</accession>
<name>A0A0E9SN40_ANGAN</name>
<evidence type="ECO:0000313" key="1">
    <source>
        <dbReference type="EMBL" id="JAH42667.1"/>
    </source>
</evidence>
<dbReference type="AlphaFoldDB" id="A0A0E9SN40"/>
<sequence length="27" mass="3012">MKICGHFLLLLNFTLHYGHLAGALIQS</sequence>
<protein>
    <submittedName>
        <fullName evidence="1">Uncharacterized protein</fullName>
    </submittedName>
</protein>
<organism evidence="1">
    <name type="scientific">Anguilla anguilla</name>
    <name type="common">European freshwater eel</name>
    <name type="synonym">Muraena anguilla</name>
    <dbReference type="NCBI Taxonomy" id="7936"/>
    <lineage>
        <taxon>Eukaryota</taxon>
        <taxon>Metazoa</taxon>
        <taxon>Chordata</taxon>
        <taxon>Craniata</taxon>
        <taxon>Vertebrata</taxon>
        <taxon>Euteleostomi</taxon>
        <taxon>Actinopterygii</taxon>
        <taxon>Neopterygii</taxon>
        <taxon>Teleostei</taxon>
        <taxon>Anguilliformes</taxon>
        <taxon>Anguillidae</taxon>
        <taxon>Anguilla</taxon>
    </lineage>
</organism>
<reference evidence="1" key="1">
    <citation type="submission" date="2014-11" db="EMBL/GenBank/DDBJ databases">
        <authorList>
            <person name="Amaro Gonzalez C."/>
        </authorList>
    </citation>
    <scope>NUCLEOTIDE SEQUENCE</scope>
</reference>
<dbReference type="EMBL" id="GBXM01065910">
    <property type="protein sequence ID" value="JAH42667.1"/>
    <property type="molecule type" value="Transcribed_RNA"/>
</dbReference>
<proteinExistence type="predicted"/>